<dbReference type="RefSeq" id="XP_010427391.1">
    <property type="nucleotide sequence ID" value="XM_010429089.2"/>
</dbReference>
<evidence type="ECO:0000256" key="7">
    <source>
        <dbReference type="SAM" id="MobiDB-lite"/>
    </source>
</evidence>
<comment type="caution">
    <text evidence="6">Lacks conserved residue(s) required for the propagation of feature annotation.</text>
</comment>
<evidence type="ECO:0000256" key="4">
    <source>
        <dbReference type="ARBA" id="ARBA00023163"/>
    </source>
</evidence>
<feature type="region of interest" description="Disordered" evidence="7">
    <location>
        <begin position="297"/>
        <end position="316"/>
    </location>
</feature>
<comment type="subcellular location">
    <subcellularLocation>
        <location evidence="1">Nucleus</location>
    </subcellularLocation>
</comment>
<dbReference type="PANTHER" id="PTHR43874:SF58">
    <property type="entry name" value="TWO-COMPONENT RESPONSE REGULATOR-LIKE APRR8-RELATED"/>
    <property type="match status" value="1"/>
</dbReference>
<sequence>MKCILVQCLVLSTSTRLLNREEDLNMENTKATERFSDKICFLLLDSDATWLANLSEMIRKSGYEVVATTRADDLPLFINNKDKKIDLVLAELRLIEINKYELLDKIRLICEIPVVVLGACVKDDSIVECRRRGAELRLAKPLVEHCLEILCQFTVRRLDDELKKSNKNNEAITKKPELGCPEMQNEFRETDDELNQGKYRKKRADRDTGEQTEKDCCVDLGQQKKVKLICADDLQKKTLQAVPNIEIKKIGEGSEKKKPEPVCMEEELETLSTQPVTDSVAYGEYEFQERDFHPLESVEESQGPHEITLSPRESSNKNVAVQLQVQAHEALDEELMQDGISLSDLELDLEEGQGSDQEQTLSYEDPHCSAAVS</sequence>
<dbReference type="Gene3D" id="3.40.50.2300">
    <property type="match status" value="1"/>
</dbReference>
<dbReference type="InterPro" id="IPR001789">
    <property type="entry name" value="Sig_transdc_resp-reg_receiver"/>
</dbReference>
<feature type="region of interest" description="Disordered" evidence="7">
    <location>
        <begin position="350"/>
        <end position="373"/>
    </location>
</feature>
<reference evidence="10" key="2">
    <citation type="submission" date="2025-08" db="UniProtKB">
        <authorList>
            <consortium name="RefSeq"/>
        </authorList>
    </citation>
    <scope>IDENTIFICATION</scope>
    <source>
        <tissue evidence="10">Leaf</tissue>
    </source>
</reference>
<keyword evidence="3" id="KW-0805">Transcription regulation</keyword>
<dbReference type="PROSITE" id="PS50110">
    <property type="entry name" value="RESPONSE_REGULATORY"/>
    <property type="match status" value="1"/>
</dbReference>
<feature type="domain" description="Response regulatory" evidence="8">
    <location>
        <begin position="40"/>
        <end position="155"/>
    </location>
</feature>
<dbReference type="InterPro" id="IPR045279">
    <property type="entry name" value="ARR-like"/>
</dbReference>
<dbReference type="Pfam" id="PF00072">
    <property type="entry name" value="Response_reg"/>
    <property type="match status" value="1"/>
</dbReference>
<evidence type="ECO:0000256" key="2">
    <source>
        <dbReference type="ARBA" id="ARBA00023012"/>
    </source>
</evidence>
<dbReference type="SMART" id="SM00448">
    <property type="entry name" value="REC"/>
    <property type="match status" value="1"/>
</dbReference>
<evidence type="ECO:0000256" key="6">
    <source>
        <dbReference type="PROSITE-ProRule" id="PRU00169"/>
    </source>
</evidence>
<evidence type="ECO:0000256" key="5">
    <source>
        <dbReference type="ARBA" id="ARBA00023242"/>
    </source>
</evidence>
<keyword evidence="5" id="KW-0539">Nucleus</keyword>
<protein>
    <submittedName>
        <fullName evidence="10">Two-component response regulator-like APRR8 isoform X1</fullName>
    </submittedName>
</protein>
<dbReference type="InterPro" id="IPR011006">
    <property type="entry name" value="CheY-like_superfamily"/>
</dbReference>
<gene>
    <name evidence="10" type="primary">LOC104712235</name>
</gene>
<proteinExistence type="predicted"/>
<evidence type="ECO:0000256" key="3">
    <source>
        <dbReference type="ARBA" id="ARBA00023015"/>
    </source>
</evidence>
<keyword evidence="2" id="KW-0902">Two-component regulatory system</keyword>
<evidence type="ECO:0000256" key="1">
    <source>
        <dbReference type="ARBA" id="ARBA00004123"/>
    </source>
</evidence>
<reference evidence="9" key="1">
    <citation type="journal article" date="2014" name="Nat. Commun.">
        <title>The emerging biofuel crop Camelina sativa retains a highly undifferentiated hexaploid genome structure.</title>
        <authorList>
            <person name="Kagale S."/>
            <person name="Koh C."/>
            <person name="Nixon J."/>
            <person name="Bollina V."/>
            <person name="Clarke W.E."/>
            <person name="Tuteja R."/>
            <person name="Spillane C."/>
            <person name="Robinson S.J."/>
            <person name="Links M.G."/>
            <person name="Clarke C."/>
            <person name="Higgins E.E."/>
            <person name="Huebert T."/>
            <person name="Sharpe A.G."/>
            <person name="Parkin I.A."/>
        </authorList>
    </citation>
    <scope>NUCLEOTIDE SEQUENCE [LARGE SCALE GENOMIC DNA]</scope>
    <source>
        <strain evidence="9">cv. DH55</strain>
    </source>
</reference>
<keyword evidence="9" id="KW-1185">Reference proteome</keyword>
<dbReference type="PANTHER" id="PTHR43874">
    <property type="entry name" value="TWO-COMPONENT RESPONSE REGULATOR"/>
    <property type="match status" value="1"/>
</dbReference>
<keyword evidence="4" id="KW-0804">Transcription</keyword>
<accession>A0ABM0TJP1</accession>
<name>A0ABM0TJP1_CAMSA</name>
<dbReference type="SUPFAM" id="SSF52172">
    <property type="entry name" value="CheY-like"/>
    <property type="match status" value="1"/>
</dbReference>
<feature type="region of interest" description="Disordered" evidence="7">
    <location>
        <begin position="252"/>
        <end position="275"/>
    </location>
</feature>
<evidence type="ECO:0000313" key="10">
    <source>
        <dbReference type="RefSeq" id="XP_010427391.1"/>
    </source>
</evidence>
<dbReference type="GeneID" id="104712235"/>
<dbReference type="Proteomes" id="UP000694864">
    <property type="component" value="Chromosome 2"/>
</dbReference>
<evidence type="ECO:0000313" key="9">
    <source>
        <dbReference type="Proteomes" id="UP000694864"/>
    </source>
</evidence>
<evidence type="ECO:0000259" key="8">
    <source>
        <dbReference type="PROSITE" id="PS50110"/>
    </source>
</evidence>
<organism evidence="9 10">
    <name type="scientific">Camelina sativa</name>
    <name type="common">False flax</name>
    <name type="synonym">Myagrum sativum</name>
    <dbReference type="NCBI Taxonomy" id="90675"/>
    <lineage>
        <taxon>Eukaryota</taxon>
        <taxon>Viridiplantae</taxon>
        <taxon>Streptophyta</taxon>
        <taxon>Embryophyta</taxon>
        <taxon>Tracheophyta</taxon>
        <taxon>Spermatophyta</taxon>
        <taxon>Magnoliopsida</taxon>
        <taxon>eudicotyledons</taxon>
        <taxon>Gunneridae</taxon>
        <taxon>Pentapetalae</taxon>
        <taxon>rosids</taxon>
        <taxon>malvids</taxon>
        <taxon>Brassicales</taxon>
        <taxon>Brassicaceae</taxon>
        <taxon>Camelineae</taxon>
        <taxon>Camelina</taxon>
    </lineage>
</organism>